<feature type="non-terminal residue" evidence="1">
    <location>
        <position position="412"/>
    </location>
</feature>
<dbReference type="PANTHER" id="PTHR43628:SF1">
    <property type="entry name" value="CHITIN SYNTHASE REGULATORY FACTOR 2-RELATED"/>
    <property type="match status" value="1"/>
</dbReference>
<name>A0A0F8YRF1_9ZZZZ</name>
<organism evidence="1">
    <name type="scientific">marine sediment metagenome</name>
    <dbReference type="NCBI Taxonomy" id="412755"/>
    <lineage>
        <taxon>unclassified sequences</taxon>
        <taxon>metagenomes</taxon>
        <taxon>ecological metagenomes</taxon>
    </lineage>
</organism>
<dbReference type="InterPro" id="IPR026906">
    <property type="entry name" value="LRR_5"/>
</dbReference>
<dbReference type="InterPro" id="IPR011990">
    <property type="entry name" value="TPR-like_helical_dom_sf"/>
</dbReference>
<dbReference type="Gene3D" id="1.25.40.10">
    <property type="entry name" value="Tetratricopeptide repeat domain"/>
    <property type="match status" value="1"/>
</dbReference>
<proteinExistence type="predicted"/>
<feature type="non-terminal residue" evidence="1">
    <location>
        <position position="1"/>
    </location>
</feature>
<comment type="caution">
    <text evidence="1">The sequence shown here is derived from an EMBL/GenBank/DDBJ whole genome shotgun (WGS) entry which is preliminary data.</text>
</comment>
<dbReference type="InterPro" id="IPR052945">
    <property type="entry name" value="Mitotic_Regulator"/>
</dbReference>
<dbReference type="SUPFAM" id="SSF81901">
    <property type="entry name" value="HCP-like"/>
    <property type="match status" value="1"/>
</dbReference>
<dbReference type="EMBL" id="LAZR01051966">
    <property type="protein sequence ID" value="KKK84013.1"/>
    <property type="molecule type" value="Genomic_DNA"/>
</dbReference>
<reference evidence="1" key="1">
    <citation type="journal article" date="2015" name="Nature">
        <title>Complex archaea that bridge the gap between prokaryotes and eukaryotes.</title>
        <authorList>
            <person name="Spang A."/>
            <person name="Saw J.H."/>
            <person name="Jorgensen S.L."/>
            <person name="Zaremba-Niedzwiedzka K."/>
            <person name="Martijn J."/>
            <person name="Lind A.E."/>
            <person name="van Eijk R."/>
            <person name="Schleper C."/>
            <person name="Guy L."/>
            <person name="Ettema T.J."/>
        </authorList>
    </citation>
    <scope>NUCLEOTIDE SEQUENCE</scope>
</reference>
<sequence>LEAQCDLGYCYLVGQGVEKNHKLSFKYWLKSAKLGYAHSCRDVGQNYLKGIGVKKNYKKAVYWFKVASGNNYSHGTSDLAYCYLNGYGVKKDFEIAKTLFKKSIEEDYNRGIRAILGAKINLSKFLFESIIEIDNSETLIMEGNKKLHKNNLFISNNIKVIDSQSFYNSNKLEKILVDNDNSNYSSLDGVLLNKDKTIILKYPIGRKTESYHVPGSVTEIGDHAFQNARYLKSVIFNKKIKRIGKSAFDDCKNLESIEFDQSLQEIGEWCFHGCDKILHVRVVQKIEKIGEYAFGSCESLKYIDVDKNNEFFTEIDGNLYSKDCKIMLQYAIAKPNKTFKLPSSVEIISFRAISDAFQLETVYLHNVKVIQEKAFYYDIGLKEIHLNKIPILQGKQIFDCAHSDLKFIKNKK</sequence>
<dbReference type="Pfam" id="PF08238">
    <property type="entry name" value="Sel1"/>
    <property type="match status" value="3"/>
</dbReference>
<dbReference type="Pfam" id="PF13306">
    <property type="entry name" value="LRR_5"/>
    <property type="match status" value="3"/>
</dbReference>
<accession>A0A0F8YRF1</accession>
<gene>
    <name evidence="1" type="ORF">LCGC14_2787620</name>
</gene>
<protein>
    <submittedName>
        <fullName evidence="1">Uncharacterized protein</fullName>
    </submittedName>
</protein>
<evidence type="ECO:0000313" key="1">
    <source>
        <dbReference type="EMBL" id="KKK84013.1"/>
    </source>
</evidence>
<dbReference type="SUPFAM" id="SSF52058">
    <property type="entry name" value="L domain-like"/>
    <property type="match status" value="1"/>
</dbReference>
<dbReference type="PANTHER" id="PTHR43628">
    <property type="entry name" value="ACTIVATOR OF C KINASE PROTEIN 1-RELATED"/>
    <property type="match status" value="1"/>
</dbReference>
<dbReference type="SMART" id="SM00671">
    <property type="entry name" value="SEL1"/>
    <property type="match status" value="3"/>
</dbReference>
<dbReference type="Gene3D" id="3.80.10.10">
    <property type="entry name" value="Ribonuclease Inhibitor"/>
    <property type="match status" value="2"/>
</dbReference>
<dbReference type="AlphaFoldDB" id="A0A0F8YRF1"/>
<dbReference type="InterPro" id="IPR032675">
    <property type="entry name" value="LRR_dom_sf"/>
</dbReference>
<dbReference type="InterPro" id="IPR006597">
    <property type="entry name" value="Sel1-like"/>
</dbReference>